<dbReference type="Proteomes" id="UP001153636">
    <property type="component" value="Chromosome 13"/>
</dbReference>
<proteinExistence type="predicted"/>
<organism evidence="2 3">
    <name type="scientific">Psylliodes chrysocephalus</name>
    <dbReference type="NCBI Taxonomy" id="3402493"/>
    <lineage>
        <taxon>Eukaryota</taxon>
        <taxon>Metazoa</taxon>
        <taxon>Ecdysozoa</taxon>
        <taxon>Arthropoda</taxon>
        <taxon>Hexapoda</taxon>
        <taxon>Insecta</taxon>
        <taxon>Pterygota</taxon>
        <taxon>Neoptera</taxon>
        <taxon>Endopterygota</taxon>
        <taxon>Coleoptera</taxon>
        <taxon>Polyphaga</taxon>
        <taxon>Cucujiformia</taxon>
        <taxon>Chrysomeloidea</taxon>
        <taxon>Chrysomelidae</taxon>
        <taxon>Galerucinae</taxon>
        <taxon>Alticini</taxon>
        <taxon>Psylliodes</taxon>
    </lineage>
</organism>
<reference evidence="2" key="1">
    <citation type="submission" date="2022-01" db="EMBL/GenBank/DDBJ databases">
        <authorList>
            <person name="King R."/>
        </authorList>
    </citation>
    <scope>NUCLEOTIDE SEQUENCE</scope>
</reference>
<dbReference type="AlphaFoldDB" id="A0A9P0GAE9"/>
<dbReference type="EMBL" id="OV651825">
    <property type="protein sequence ID" value="CAH1102740.1"/>
    <property type="molecule type" value="Genomic_DNA"/>
</dbReference>
<keyword evidence="3" id="KW-1185">Reference proteome</keyword>
<gene>
    <name evidence="2" type="ORF">PSYICH_LOCUS3747</name>
</gene>
<feature type="region of interest" description="Disordered" evidence="1">
    <location>
        <begin position="196"/>
        <end position="216"/>
    </location>
</feature>
<evidence type="ECO:0000313" key="2">
    <source>
        <dbReference type="EMBL" id="CAH1102740.1"/>
    </source>
</evidence>
<evidence type="ECO:0000256" key="1">
    <source>
        <dbReference type="SAM" id="MobiDB-lite"/>
    </source>
</evidence>
<evidence type="ECO:0000313" key="3">
    <source>
        <dbReference type="Proteomes" id="UP001153636"/>
    </source>
</evidence>
<protein>
    <submittedName>
        <fullName evidence="2">Uncharacterized protein</fullName>
    </submittedName>
</protein>
<name>A0A9P0GAE9_9CUCU</name>
<sequence>MRITKRFTLDSMTFLPILSKVLYSKAVAKQPSYAIMPKAKQATSVTKTAMIQNINPVSSNINITKVVNVRDGGIMVRCENSDKCTKFKKLADEKLVNDYLHNQRSSCTESSLQDHVGYYTGSNTKIDDDLKYKLLKSPWMPQKTFKFPVYNKSQPNLIGQIDSGYLAQIAENRKRLIPIIETIKLCERQEGTCDSGPIKINDAEPETNDGNLRAYG</sequence>
<accession>A0A9P0GAE9</accession>